<dbReference type="InterPro" id="IPR005248">
    <property type="entry name" value="NadD/NMNAT"/>
</dbReference>
<comment type="similarity">
    <text evidence="3 11">Belongs to the NadD family.</text>
</comment>
<evidence type="ECO:0000256" key="4">
    <source>
        <dbReference type="ARBA" id="ARBA00022642"/>
    </source>
</evidence>
<dbReference type="SUPFAM" id="SSF52374">
    <property type="entry name" value="Nucleotidylyl transferase"/>
    <property type="match status" value="1"/>
</dbReference>
<evidence type="ECO:0000256" key="9">
    <source>
        <dbReference type="ARBA" id="ARBA00023027"/>
    </source>
</evidence>
<dbReference type="OrthoDB" id="5295945at2"/>
<dbReference type="GO" id="GO:0009435">
    <property type="term" value="P:NAD+ biosynthetic process"/>
    <property type="evidence" value="ECO:0007669"/>
    <property type="project" value="UniProtKB-UniRule"/>
</dbReference>
<evidence type="ECO:0000259" key="12">
    <source>
        <dbReference type="Pfam" id="PF01467"/>
    </source>
</evidence>
<dbReference type="Pfam" id="PF01467">
    <property type="entry name" value="CTP_transf_like"/>
    <property type="match status" value="1"/>
</dbReference>
<accession>A0A4P7VP47</accession>
<keyword evidence="8 11" id="KW-0067">ATP-binding</keyword>
<keyword evidence="5 11" id="KW-0808">Transferase</keyword>
<keyword evidence="9 11" id="KW-0520">NAD</keyword>
<evidence type="ECO:0000256" key="1">
    <source>
        <dbReference type="ARBA" id="ARBA00002324"/>
    </source>
</evidence>
<dbReference type="Proteomes" id="UP000297031">
    <property type="component" value="Chromosome"/>
</dbReference>
<keyword evidence="4 11" id="KW-0662">Pyridine nucleotide biosynthesis</keyword>
<evidence type="ECO:0000313" key="13">
    <source>
        <dbReference type="EMBL" id="QCD35338.1"/>
    </source>
</evidence>
<dbReference type="AlphaFoldDB" id="A0A4P7VP47"/>
<feature type="domain" description="Cytidyltransferase-like" evidence="12">
    <location>
        <begin position="8"/>
        <end position="165"/>
    </location>
</feature>
<dbReference type="PANTHER" id="PTHR39321:SF3">
    <property type="entry name" value="PHOSPHOPANTETHEINE ADENYLYLTRANSFERASE"/>
    <property type="match status" value="1"/>
</dbReference>
<keyword evidence="14" id="KW-1185">Reference proteome</keyword>
<dbReference type="NCBIfam" id="TIGR00482">
    <property type="entry name" value="nicotinate (nicotinamide) nucleotide adenylyltransferase"/>
    <property type="match status" value="1"/>
</dbReference>
<comment type="catalytic activity">
    <reaction evidence="10 11">
        <text>nicotinate beta-D-ribonucleotide + ATP + H(+) = deamido-NAD(+) + diphosphate</text>
        <dbReference type="Rhea" id="RHEA:22860"/>
        <dbReference type="ChEBI" id="CHEBI:15378"/>
        <dbReference type="ChEBI" id="CHEBI:30616"/>
        <dbReference type="ChEBI" id="CHEBI:33019"/>
        <dbReference type="ChEBI" id="CHEBI:57502"/>
        <dbReference type="ChEBI" id="CHEBI:58437"/>
        <dbReference type="EC" id="2.7.7.18"/>
    </reaction>
</comment>
<gene>
    <name evidence="11" type="primary">nadD</name>
    <name evidence="13" type="ORF">E7746_05235</name>
</gene>
<comment type="function">
    <text evidence="1 11">Catalyzes the reversible adenylation of nicotinate mononucleotide (NaMN) to nicotinic acid adenine dinucleotide (NaAD).</text>
</comment>
<proteinExistence type="inferred from homology"/>
<dbReference type="InterPro" id="IPR004821">
    <property type="entry name" value="Cyt_trans-like"/>
</dbReference>
<reference evidence="13 14" key="1">
    <citation type="submission" date="2019-02" db="EMBL/GenBank/DDBJ databases">
        <title>Isolation and identification of novel species under the genus Muribaculum.</title>
        <authorList>
            <person name="Miyake S."/>
            <person name="Ding Y."/>
            <person name="Low A."/>
            <person name="Soh M."/>
            <person name="Seedorf H."/>
        </authorList>
    </citation>
    <scope>NUCLEOTIDE SEQUENCE [LARGE SCALE GENOMIC DNA]</scope>
    <source>
        <strain evidence="13 14">TLL-A4</strain>
    </source>
</reference>
<evidence type="ECO:0000256" key="7">
    <source>
        <dbReference type="ARBA" id="ARBA00022741"/>
    </source>
</evidence>
<protein>
    <recommendedName>
        <fullName evidence="11">Probable nicotinate-nucleotide adenylyltransferase</fullName>
        <ecNumber evidence="11">2.7.7.18</ecNumber>
    </recommendedName>
    <alternativeName>
        <fullName evidence="11">Deamido-NAD(+) diphosphorylase</fullName>
    </alternativeName>
    <alternativeName>
        <fullName evidence="11">Deamido-NAD(+) pyrophosphorylase</fullName>
    </alternativeName>
    <alternativeName>
        <fullName evidence="11">Nicotinate mononucleotide adenylyltransferase</fullName>
        <shortName evidence="11">NaMN adenylyltransferase</shortName>
    </alternativeName>
</protein>
<dbReference type="CDD" id="cd02165">
    <property type="entry name" value="NMNAT"/>
    <property type="match status" value="1"/>
</dbReference>
<dbReference type="GO" id="GO:0004515">
    <property type="term" value="F:nicotinate-nucleotide adenylyltransferase activity"/>
    <property type="evidence" value="ECO:0007669"/>
    <property type="project" value="UniProtKB-UniRule"/>
</dbReference>
<sequence length="201" mass="23183">MTRRVIGILGGSFNPVHNGHLMLASYIAQFGPVDEVWLNLSPQNPFKEQSELLDDRHRLAMLDKAVNGSTTVKVCDVELSLPQPSYTINTMEKLESMYPDCDFRIIIGSDNWPRFPEWRDSEALIERYGLIVYPRRDYPLPDIVPDNVTVVDAPMVDISSTFIRECIAEGRDMNFFMPPQVYEYIERNKLYKNDGKQYGIE</sequence>
<evidence type="ECO:0000256" key="5">
    <source>
        <dbReference type="ARBA" id="ARBA00022679"/>
    </source>
</evidence>
<dbReference type="Gene3D" id="3.40.50.620">
    <property type="entry name" value="HUPs"/>
    <property type="match status" value="1"/>
</dbReference>
<keyword evidence="6 11" id="KW-0548">Nucleotidyltransferase</keyword>
<dbReference type="KEGG" id="mgod:E7746_05235"/>
<name>A0A4P7VP47_9BACT</name>
<dbReference type="PANTHER" id="PTHR39321">
    <property type="entry name" value="NICOTINATE-NUCLEOTIDE ADENYLYLTRANSFERASE-RELATED"/>
    <property type="match status" value="1"/>
</dbReference>
<comment type="pathway">
    <text evidence="2 11">Cofactor biosynthesis; NAD(+) biosynthesis; deamido-NAD(+) from nicotinate D-ribonucleotide: step 1/1.</text>
</comment>
<dbReference type="EC" id="2.7.7.18" evidence="11"/>
<evidence type="ECO:0000256" key="10">
    <source>
        <dbReference type="ARBA" id="ARBA00048721"/>
    </source>
</evidence>
<evidence type="ECO:0000256" key="11">
    <source>
        <dbReference type="HAMAP-Rule" id="MF_00244"/>
    </source>
</evidence>
<evidence type="ECO:0000256" key="6">
    <source>
        <dbReference type="ARBA" id="ARBA00022695"/>
    </source>
</evidence>
<dbReference type="HAMAP" id="MF_00244">
    <property type="entry name" value="NaMN_adenylyltr"/>
    <property type="match status" value="1"/>
</dbReference>
<dbReference type="GO" id="GO:0005524">
    <property type="term" value="F:ATP binding"/>
    <property type="evidence" value="ECO:0007669"/>
    <property type="project" value="UniProtKB-KW"/>
</dbReference>
<evidence type="ECO:0000256" key="2">
    <source>
        <dbReference type="ARBA" id="ARBA00005019"/>
    </source>
</evidence>
<keyword evidence="7 11" id="KW-0547">Nucleotide-binding</keyword>
<dbReference type="EMBL" id="CP039393">
    <property type="protein sequence ID" value="QCD35338.1"/>
    <property type="molecule type" value="Genomic_DNA"/>
</dbReference>
<evidence type="ECO:0000256" key="3">
    <source>
        <dbReference type="ARBA" id="ARBA00009014"/>
    </source>
</evidence>
<dbReference type="RefSeq" id="WP_136410083.1">
    <property type="nucleotide sequence ID" value="NZ_CP039393.1"/>
</dbReference>
<evidence type="ECO:0000313" key="14">
    <source>
        <dbReference type="Proteomes" id="UP000297031"/>
    </source>
</evidence>
<dbReference type="InterPro" id="IPR014729">
    <property type="entry name" value="Rossmann-like_a/b/a_fold"/>
</dbReference>
<evidence type="ECO:0000256" key="8">
    <source>
        <dbReference type="ARBA" id="ARBA00022840"/>
    </source>
</evidence>
<dbReference type="UniPathway" id="UPA00253">
    <property type="reaction ID" value="UER00332"/>
</dbReference>
<organism evidence="13 14">
    <name type="scientific">Muribaculum gordoncarteri</name>
    <dbReference type="NCBI Taxonomy" id="2530390"/>
    <lineage>
        <taxon>Bacteria</taxon>
        <taxon>Pseudomonadati</taxon>
        <taxon>Bacteroidota</taxon>
        <taxon>Bacteroidia</taxon>
        <taxon>Bacteroidales</taxon>
        <taxon>Muribaculaceae</taxon>
        <taxon>Muribaculum</taxon>
    </lineage>
</organism>